<evidence type="ECO:0000313" key="5">
    <source>
        <dbReference type="Proteomes" id="UP000320055"/>
    </source>
</evidence>
<reference evidence="4 5" key="1">
    <citation type="submission" date="2019-01" db="EMBL/GenBank/DDBJ databases">
        <authorList>
            <person name="Brito A."/>
        </authorList>
    </citation>
    <scope>NUCLEOTIDE SEQUENCE [LARGE SCALE GENOMIC DNA]</scope>
    <source>
        <strain evidence="4">1</strain>
    </source>
</reference>
<comment type="pathway">
    <text evidence="1">Antibiotic biosynthesis.</text>
</comment>
<dbReference type="OrthoDB" id="21825at2"/>
<sequence>MSEKIPVIDFAPFREGDTVARSALAAEIYRACHEIGFMYLKHPGIDSDLIARTMMHSRAFFNLPLTEKNKLAWSDEPSNRGYVGVGRERLDESKPGDLKEAYNIGFESGSTQLKNQPSLSCNRWLEGDDRFRDTMLDFFSACNETAKVICEALAIAINLPEAFFVNNHNQQDNTLRLLHYPPIKQTPESGQLRAGEHSDYGSFTLLFQDAVGGLEVRNTRGEWIEAPFIPETVLVNTGDLMERWTNHVFCSTKHRVRIPQDQRAKQSRYAIAFFCHPNHDTEISCLKTCHSKERPSLYPPITAGDYLLSRLKATY</sequence>
<dbReference type="FunFam" id="2.60.120.330:FF:000038">
    <property type="entry name" value="Si:dkey-10o6.2"/>
    <property type="match status" value="1"/>
</dbReference>
<dbReference type="InterPro" id="IPR005123">
    <property type="entry name" value="Oxoglu/Fe-dep_dioxygenase_dom"/>
</dbReference>
<keyword evidence="2" id="KW-0560">Oxidoreductase</keyword>
<dbReference type="SUPFAM" id="SSF51197">
    <property type="entry name" value="Clavaminate synthase-like"/>
    <property type="match status" value="1"/>
</dbReference>
<dbReference type="AlphaFoldDB" id="A0A563VJC9"/>
<accession>A0A563VJC9</accession>
<keyword evidence="2" id="KW-0479">Metal-binding</keyword>
<feature type="domain" description="Fe2OG dioxygenase" evidence="3">
    <location>
        <begin position="171"/>
        <end position="277"/>
    </location>
</feature>
<evidence type="ECO:0000256" key="2">
    <source>
        <dbReference type="RuleBase" id="RU003682"/>
    </source>
</evidence>
<dbReference type="GO" id="GO:0046872">
    <property type="term" value="F:metal ion binding"/>
    <property type="evidence" value="ECO:0007669"/>
    <property type="project" value="UniProtKB-KW"/>
</dbReference>
<dbReference type="InterPro" id="IPR026992">
    <property type="entry name" value="DIOX_N"/>
</dbReference>
<dbReference type="Proteomes" id="UP000320055">
    <property type="component" value="Unassembled WGS sequence"/>
</dbReference>
<evidence type="ECO:0000256" key="1">
    <source>
        <dbReference type="ARBA" id="ARBA00004792"/>
    </source>
</evidence>
<dbReference type="PANTHER" id="PTHR47990">
    <property type="entry name" value="2-OXOGLUTARATE (2OG) AND FE(II)-DEPENDENT OXYGENASE SUPERFAMILY PROTEIN-RELATED"/>
    <property type="match status" value="1"/>
</dbReference>
<comment type="similarity">
    <text evidence="2">Belongs to the iron/ascorbate-dependent oxidoreductase family.</text>
</comment>
<organism evidence="4 5">
    <name type="scientific">Hyella patelloides LEGE 07179</name>
    <dbReference type="NCBI Taxonomy" id="945734"/>
    <lineage>
        <taxon>Bacteria</taxon>
        <taxon>Bacillati</taxon>
        <taxon>Cyanobacteriota</taxon>
        <taxon>Cyanophyceae</taxon>
        <taxon>Pleurocapsales</taxon>
        <taxon>Hyellaceae</taxon>
        <taxon>Hyella</taxon>
    </lineage>
</organism>
<dbReference type="InterPro" id="IPR027443">
    <property type="entry name" value="IPNS-like_sf"/>
</dbReference>
<dbReference type="PROSITE" id="PS51471">
    <property type="entry name" value="FE2OG_OXY"/>
    <property type="match status" value="1"/>
</dbReference>
<gene>
    <name evidence="4" type="ORF">H1P_1070005</name>
</gene>
<dbReference type="Pfam" id="PF14226">
    <property type="entry name" value="DIOX_N"/>
    <property type="match status" value="1"/>
</dbReference>
<proteinExistence type="inferred from homology"/>
<name>A0A563VJC9_9CYAN</name>
<protein>
    <submittedName>
        <fullName evidence="4">2OG-Fe(II) oxygenase</fullName>
    </submittedName>
</protein>
<dbReference type="RefSeq" id="WP_144869037.1">
    <property type="nucleotide sequence ID" value="NZ_LR213863.1"/>
</dbReference>
<dbReference type="GO" id="GO:0016491">
    <property type="term" value="F:oxidoreductase activity"/>
    <property type="evidence" value="ECO:0007669"/>
    <property type="project" value="UniProtKB-KW"/>
</dbReference>
<evidence type="ECO:0000259" key="3">
    <source>
        <dbReference type="PROSITE" id="PS51471"/>
    </source>
</evidence>
<dbReference type="EMBL" id="CAACVJ010000010">
    <property type="protein sequence ID" value="VEP11493.1"/>
    <property type="molecule type" value="Genomic_DNA"/>
</dbReference>
<evidence type="ECO:0000313" key="4">
    <source>
        <dbReference type="EMBL" id="VEP11493.1"/>
    </source>
</evidence>
<dbReference type="Pfam" id="PF03171">
    <property type="entry name" value="2OG-FeII_Oxy"/>
    <property type="match status" value="1"/>
</dbReference>
<dbReference type="PRINTS" id="PR00682">
    <property type="entry name" value="IPNSYNTHASE"/>
</dbReference>
<dbReference type="InterPro" id="IPR044861">
    <property type="entry name" value="IPNS-like_FE2OG_OXY"/>
</dbReference>
<keyword evidence="2" id="KW-0408">Iron</keyword>
<dbReference type="InterPro" id="IPR050231">
    <property type="entry name" value="Iron_ascorbate_oxido_reductase"/>
</dbReference>
<keyword evidence="5" id="KW-1185">Reference proteome</keyword>
<dbReference type="Gene3D" id="2.60.120.330">
    <property type="entry name" value="B-lactam Antibiotic, Isopenicillin N Synthase, Chain"/>
    <property type="match status" value="1"/>
</dbReference>